<protein>
    <recommendedName>
        <fullName evidence="1">Homeodomain phBC6A51-type domain-containing protein</fullName>
    </recommendedName>
</protein>
<dbReference type="SUPFAM" id="SSF46689">
    <property type="entry name" value="Homeodomain-like"/>
    <property type="match status" value="1"/>
</dbReference>
<dbReference type="InterPro" id="IPR024978">
    <property type="entry name" value="Homeodomain_phBC6A51-type"/>
</dbReference>
<dbReference type="Gene3D" id="1.10.10.60">
    <property type="entry name" value="Homeodomain-like"/>
    <property type="match status" value="1"/>
</dbReference>
<dbReference type="EMBL" id="BMIW01000026">
    <property type="protein sequence ID" value="GGG08719.1"/>
    <property type="molecule type" value="Genomic_DNA"/>
</dbReference>
<evidence type="ECO:0000313" key="3">
    <source>
        <dbReference type="Proteomes" id="UP000608420"/>
    </source>
</evidence>
<organism evidence="2 3">
    <name type="scientific">Paenibacillus aceti</name>
    <dbReference type="NCBI Taxonomy" id="1820010"/>
    <lineage>
        <taxon>Bacteria</taxon>
        <taxon>Bacillati</taxon>
        <taxon>Bacillota</taxon>
        <taxon>Bacilli</taxon>
        <taxon>Bacillales</taxon>
        <taxon>Paenibacillaceae</taxon>
        <taxon>Paenibacillus</taxon>
    </lineage>
</organism>
<dbReference type="Pfam" id="PF13022">
    <property type="entry name" value="HTH_Tnp_1_2"/>
    <property type="match status" value="1"/>
</dbReference>
<proteinExistence type="predicted"/>
<dbReference type="Proteomes" id="UP000608420">
    <property type="component" value="Unassembled WGS sequence"/>
</dbReference>
<gene>
    <name evidence="2" type="ORF">GCM10010913_33120</name>
</gene>
<accession>A0ABQ1W0V5</accession>
<reference evidence="3" key="1">
    <citation type="journal article" date="2019" name="Int. J. Syst. Evol. Microbiol.">
        <title>The Global Catalogue of Microorganisms (GCM) 10K type strain sequencing project: providing services to taxonomists for standard genome sequencing and annotation.</title>
        <authorList>
            <consortium name="The Broad Institute Genomics Platform"/>
            <consortium name="The Broad Institute Genome Sequencing Center for Infectious Disease"/>
            <person name="Wu L."/>
            <person name="Ma J."/>
        </authorList>
    </citation>
    <scope>NUCLEOTIDE SEQUENCE [LARGE SCALE GENOMIC DNA]</scope>
    <source>
        <strain evidence="3">CGMCC 1.15420</strain>
    </source>
</reference>
<dbReference type="RefSeq" id="WP_120464058.1">
    <property type="nucleotide sequence ID" value="NZ_BMIW01000026.1"/>
</dbReference>
<evidence type="ECO:0000259" key="1">
    <source>
        <dbReference type="Pfam" id="PF13022"/>
    </source>
</evidence>
<evidence type="ECO:0000313" key="2">
    <source>
        <dbReference type="EMBL" id="GGG08719.1"/>
    </source>
</evidence>
<sequence length="154" mass="17573">MSRQRKVLEAQLTPQQEKAAQLFVQNEWGELLGEGGKKKTMQELADELGIARSTLFEWKSQEHFAAYVNYLSERNLDAMRSEAYVQLMKLIRGGANGVPSVKALDLFFRRYGLLTDRTVVEDMRDTVQTRVKTDEEIRAEISELDAMINGEKAS</sequence>
<comment type="caution">
    <text evidence="2">The sequence shown here is derived from an EMBL/GenBank/DDBJ whole genome shotgun (WGS) entry which is preliminary data.</text>
</comment>
<feature type="domain" description="Homeodomain phBC6A51-type" evidence="1">
    <location>
        <begin position="11"/>
        <end position="137"/>
    </location>
</feature>
<keyword evidence="3" id="KW-1185">Reference proteome</keyword>
<name>A0ABQ1W0V5_9BACL</name>
<dbReference type="InterPro" id="IPR009057">
    <property type="entry name" value="Homeodomain-like_sf"/>
</dbReference>